<feature type="signal peptide" evidence="3">
    <location>
        <begin position="1"/>
        <end position="23"/>
    </location>
</feature>
<sequence>MNILKNKLYVNVFKLLLVSVLMSSCGTTYQLKNDLKKHNDSSSFFKGFVLFDPVANKQIVNHNGAKYFTPASNTKLYTFYAAYRTFKDSVKSLAYYKSQDSLIIKGTADPSLLYGFESSKVLDFLKNEKDSIYLIDTKIDNPPLGDGWSWDDYPYYYQPEKSIFPIYGNILQYKWESGAVKSYPTLLKSYIKALDSIPLRREVSSNQFYIENNSKRNYTVPFIVSNKLVAELLSDTIQKNVTLIPPKPNHQFNYIYGQRYDSLYKQMLHVSDNFIAEQLMLQVAKEVSGKFDTKVGIKYAMENYMQDLPHKFKWRDGSGLSVYNKFTPENTVKLLEKMYREIPTDQLLSYFAVGGKSGTIKNWYANNGTPFVYAKTGTLNSVHCLSGYIITKKGKLLIFSYMNNHYPGSSSEVKKEMEEALLKIYNAY</sequence>
<name>A0A3N4NF66_9FLAO</name>
<dbReference type="GO" id="GO:0006508">
    <property type="term" value="P:proteolysis"/>
    <property type="evidence" value="ECO:0007669"/>
    <property type="project" value="InterPro"/>
</dbReference>
<dbReference type="EMBL" id="RPFJ01000098">
    <property type="protein sequence ID" value="RPD90770.1"/>
    <property type="molecule type" value="Genomic_DNA"/>
</dbReference>
<reference evidence="4 5" key="1">
    <citation type="submission" date="2018-11" db="EMBL/GenBank/DDBJ databases">
        <title>Aureibaculum marinum gen. nov., sp. nov., a member of the family Flavobacteriaceae isolated from the Bohai Sea.</title>
        <authorList>
            <person name="Ji X."/>
        </authorList>
    </citation>
    <scope>NUCLEOTIDE SEQUENCE [LARGE SCALE GENOMIC DNA]</scope>
    <source>
        <strain evidence="4 5">BH-SD17</strain>
    </source>
</reference>
<keyword evidence="3" id="KW-0732">Signal</keyword>
<dbReference type="PROSITE" id="PS51257">
    <property type="entry name" value="PROKAR_LIPOPROTEIN"/>
    <property type="match status" value="1"/>
</dbReference>
<evidence type="ECO:0008006" key="6">
    <source>
        <dbReference type="Google" id="ProtNLM"/>
    </source>
</evidence>
<organism evidence="4 5">
    <name type="scientific">Aureibaculum marinum</name>
    <dbReference type="NCBI Taxonomy" id="2487930"/>
    <lineage>
        <taxon>Bacteria</taxon>
        <taxon>Pseudomonadati</taxon>
        <taxon>Bacteroidota</taxon>
        <taxon>Flavobacteriia</taxon>
        <taxon>Flavobacteriales</taxon>
        <taxon>Flavobacteriaceae</taxon>
        <taxon>Aureibaculum</taxon>
    </lineage>
</organism>
<evidence type="ECO:0000256" key="1">
    <source>
        <dbReference type="ARBA" id="ARBA00006096"/>
    </source>
</evidence>
<evidence type="ECO:0000256" key="2">
    <source>
        <dbReference type="ARBA" id="ARBA00022801"/>
    </source>
</evidence>
<dbReference type="SUPFAM" id="SSF56601">
    <property type="entry name" value="beta-lactamase/transpeptidase-like"/>
    <property type="match status" value="1"/>
</dbReference>
<keyword evidence="2" id="KW-0378">Hydrolase</keyword>
<gene>
    <name evidence="4" type="ORF">EGM88_15580</name>
</gene>
<comment type="caution">
    <text evidence="4">The sequence shown here is derived from an EMBL/GenBank/DDBJ whole genome shotgun (WGS) entry which is preliminary data.</text>
</comment>
<keyword evidence="5" id="KW-1185">Reference proteome</keyword>
<dbReference type="Proteomes" id="UP000270856">
    <property type="component" value="Unassembled WGS sequence"/>
</dbReference>
<dbReference type="OrthoDB" id="9802627at2"/>
<dbReference type="PANTHER" id="PTHR30023">
    <property type="entry name" value="D-ALANYL-D-ALANINE CARBOXYPEPTIDASE"/>
    <property type="match status" value="1"/>
</dbReference>
<evidence type="ECO:0000313" key="4">
    <source>
        <dbReference type="EMBL" id="RPD90770.1"/>
    </source>
</evidence>
<dbReference type="PANTHER" id="PTHR30023:SF0">
    <property type="entry name" value="PENICILLIN-SENSITIVE CARBOXYPEPTIDASE A"/>
    <property type="match status" value="1"/>
</dbReference>
<dbReference type="AlphaFoldDB" id="A0A3N4NF66"/>
<dbReference type="Gene3D" id="3.40.710.10">
    <property type="entry name" value="DD-peptidase/beta-lactamase superfamily"/>
    <property type="match status" value="1"/>
</dbReference>
<dbReference type="InterPro" id="IPR012338">
    <property type="entry name" value="Beta-lactam/transpept-like"/>
</dbReference>
<protein>
    <recommendedName>
        <fullName evidence="6">D-alanyl-D-alanine carboxypeptidase</fullName>
    </recommendedName>
</protein>
<dbReference type="Pfam" id="PF02113">
    <property type="entry name" value="Peptidase_S13"/>
    <property type="match status" value="2"/>
</dbReference>
<comment type="similarity">
    <text evidence="1">Belongs to the peptidase S13 family.</text>
</comment>
<dbReference type="GO" id="GO:0000270">
    <property type="term" value="P:peptidoglycan metabolic process"/>
    <property type="evidence" value="ECO:0007669"/>
    <property type="project" value="TreeGrafter"/>
</dbReference>
<dbReference type="GO" id="GO:0004185">
    <property type="term" value="F:serine-type carboxypeptidase activity"/>
    <property type="evidence" value="ECO:0007669"/>
    <property type="project" value="InterPro"/>
</dbReference>
<accession>A0A3N4NF66</accession>
<evidence type="ECO:0000256" key="3">
    <source>
        <dbReference type="SAM" id="SignalP"/>
    </source>
</evidence>
<evidence type="ECO:0000313" key="5">
    <source>
        <dbReference type="Proteomes" id="UP000270856"/>
    </source>
</evidence>
<proteinExistence type="inferred from homology"/>
<dbReference type="InterPro" id="IPR000667">
    <property type="entry name" value="Peptidase_S13"/>
</dbReference>
<feature type="chain" id="PRO_5018221712" description="D-alanyl-D-alanine carboxypeptidase" evidence="3">
    <location>
        <begin position="24"/>
        <end position="428"/>
    </location>
</feature>
<dbReference type="PRINTS" id="PR00922">
    <property type="entry name" value="DADACBPTASE3"/>
</dbReference>